<gene>
    <name evidence="1" type="ORF">QWE_05803</name>
</gene>
<sequence length="235" mass="25915">MANKVPDFPKDDDRSLAYHVAQTTLGAADVALPGAGYALQQMVSHFIGEPLQKRREQWFEEVGRGLLELQERFEEFDPSTLSDNEDFVSAVYEASHLALKSGKEYKRKALLNAVLNIALGQTVEETLRGRFMGLLDVLSKPHLRVLSVLAAPADYPQCVEMSGRMSMGAQEHIIRAEISTEEIPNDLFEIVLSDLGREGLFDGNLKGMGSSGTFLVKRTTTAGDHFLAFISSPLD</sequence>
<comment type="caution">
    <text evidence="1">The sequence shown here is derived from an EMBL/GenBank/DDBJ whole genome shotgun (WGS) entry which is preliminary data.</text>
</comment>
<dbReference type="AlphaFoldDB" id="K2QHG3"/>
<evidence type="ECO:0008006" key="3">
    <source>
        <dbReference type="Google" id="ProtNLM"/>
    </source>
</evidence>
<organism evidence="1 2">
    <name type="scientific">Agrobacterium albertimagni AOL15</name>
    <dbReference type="NCBI Taxonomy" id="1156935"/>
    <lineage>
        <taxon>Bacteria</taxon>
        <taxon>Pseudomonadati</taxon>
        <taxon>Pseudomonadota</taxon>
        <taxon>Alphaproteobacteria</taxon>
        <taxon>Hyphomicrobiales</taxon>
        <taxon>Rhizobiaceae</taxon>
        <taxon>Rhizobium/Agrobacterium group</taxon>
        <taxon>Agrobacterium</taxon>
    </lineage>
</organism>
<protein>
    <recommendedName>
        <fullName evidence="3">DUF4393 domain-containing protein</fullName>
    </recommendedName>
</protein>
<evidence type="ECO:0000313" key="2">
    <source>
        <dbReference type="Proteomes" id="UP000007123"/>
    </source>
</evidence>
<dbReference type="Proteomes" id="UP000007123">
    <property type="component" value="Unassembled WGS sequence"/>
</dbReference>
<dbReference type="STRING" id="1156935.QWE_05803"/>
<reference evidence="1 2" key="1">
    <citation type="journal article" date="2012" name="J. Bacteriol.">
        <title>Draft Genome Sequence of Agrobacterium albertimagni Strain AOL15.</title>
        <authorList>
            <person name="Trimble W.L."/>
            <person name="Phung le T."/>
            <person name="Meyer F."/>
            <person name="Gilbert J.A."/>
            <person name="Silver S."/>
        </authorList>
    </citation>
    <scope>NUCLEOTIDE SEQUENCE [LARGE SCALE GENOMIC DNA]</scope>
    <source>
        <strain evidence="1 2">AOL15</strain>
    </source>
</reference>
<dbReference type="eggNOG" id="ENOG503321G">
    <property type="taxonomic scope" value="Bacteria"/>
</dbReference>
<dbReference type="RefSeq" id="WP_006725159.1">
    <property type="nucleotide sequence ID" value="NZ_ALJF01000004.1"/>
</dbReference>
<evidence type="ECO:0000313" key="1">
    <source>
        <dbReference type="EMBL" id="EKF60556.1"/>
    </source>
</evidence>
<name>K2QHG3_9HYPH</name>
<dbReference type="EMBL" id="ALJF01000004">
    <property type="protein sequence ID" value="EKF60556.1"/>
    <property type="molecule type" value="Genomic_DNA"/>
</dbReference>
<accession>K2QHG3</accession>
<proteinExistence type="predicted"/>
<dbReference type="OrthoDB" id="8410070at2"/>
<keyword evidence="2" id="KW-1185">Reference proteome</keyword>